<dbReference type="AlphaFoldDB" id="A0A5C9A5K2"/>
<comment type="caution">
    <text evidence="3">The sequence shown here is derived from an EMBL/GenBank/DDBJ whole genome shotgun (WGS) entry which is preliminary data.</text>
</comment>
<feature type="region of interest" description="Disordered" evidence="1">
    <location>
        <begin position="313"/>
        <end position="339"/>
    </location>
</feature>
<keyword evidence="2" id="KW-0732">Signal</keyword>
<protein>
    <submittedName>
        <fullName evidence="3">Uncharacterized protein</fullName>
    </submittedName>
</protein>
<gene>
    <name evidence="3" type="ORF">FV139_01365</name>
</gene>
<dbReference type="RefSeq" id="WP_148066453.1">
    <property type="nucleotide sequence ID" value="NZ_VRZA01000001.1"/>
</dbReference>
<evidence type="ECO:0000256" key="1">
    <source>
        <dbReference type="SAM" id="MobiDB-lite"/>
    </source>
</evidence>
<accession>A0A5C9A5K2</accession>
<dbReference type="Proteomes" id="UP000321039">
    <property type="component" value="Unassembled WGS sequence"/>
</dbReference>
<proteinExistence type="predicted"/>
<evidence type="ECO:0000313" key="4">
    <source>
        <dbReference type="Proteomes" id="UP000321039"/>
    </source>
</evidence>
<reference evidence="3 4" key="1">
    <citation type="submission" date="2019-08" db="EMBL/GenBank/DDBJ databases">
        <title>Parahaliea maris sp. nov., isolated from the surface seawater.</title>
        <authorList>
            <person name="Liu Y."/>
        </authorList>
    </citation>
    <scope>NUCLEOTIDE SEQUENCE [LARGE SCALE GENOMIC DNA]</scope>
    <source>
        <strain evidence="3 4">HSLHS9</strain>
    </source>
</reference>
<sequence>MNKSYKPLAVAIAAFNSALIVTGASAQDIAAPYSSPVHVFSIDDLQSDFDGATYGGAIGEPDARAICGLDVPCPAEVAPFTDKQGVMLYPVDTEFGFNVVDFLGAQEKSLDNDYQEGFVGNITEAGELIGLKISNAATDTYKVKPPLGTWCQGLGGTSIKCSTEHYTVMEHVLSCHEVVPYFFADPTTGTQAVLSFPDGSASYDCAGAELDDLLNILVNGEPTGGLLTSATPGDQIAANDNTTVLNDIATSTDYSVTLKDDGKPLYRWGSLIKRPNDVRLYARIPLPEAWKEEGANYQINSAKLVVTHWITNNPNDQLRPEDLENESATGRKPSYEVTGSGDWVSTRDCYEGDGDYLESEEGSTDPSEIGAGTVLKNSYFADPNPLAGINPPQRFSADLVSAYTNAYYTTIDRDPFEWSYVAEDATDVFNFTGYPLPLTPEEMTNQGLRLVSGPRWRLKANKFGQDIPGLEIPLVECSAPPFSNDNIKYEVGTPVTTVINLLDWEGGEDNSPLRYSQGWIDLPRDEFGEPLVTVVRECDVDEDCIAITSNGLPMTTDFDLAVYIKGDRKSTALYSAQLVINEFEEVVTPITTATIQQFKVPSKAFTGDVDTIAVKILIGDNAPAVGDGSYVIEGSDGTYIEGTFDGIEPGQSERFTHDWTAPDLAQDVEWTVTVTSAGEVLDSATATTVVRVK</sequence>
<feature type="signal peptide" evidence="2">
    <location>
        <begin position="1"/>
        <end position="26"/>
    </location>
</feature>
<evidence type="ECO:0000256" key="2">
    <source>
        <dbReference type="SAM" id="SignalP"/>
    </source>
</evidence>
<evidence type="ECO:0000313" key="3">
    <source>
        <dbReference type="EMBL" id="TXS96183.1"/>
    </source>
</evidence>
<name>A0A5C9A5K2_9GAMM</name>
<feature type="chain" id="PRO_5023096197" evidence="2">
    <location>
        <begin position="27"/>
        <end position="693"/>
    </location>
</feature>
<organism evidence="3 4">
    <name type="scientific">Parahaliea maris</name>
    <dbReference type="NCBI Taxonomy" id="2716870"/>
    <lineage>
        <taxon>Bacteria</taxon>
        <taxon>Pseudomonadati</taxon>
        <taxon>Pseudomonadota</taxon>
        <taxon>Gammaproteobacteria</taxon>
        <taxon>Cellvibrionales</taxon>
        <taxon>Halieaceae</taxon>
        <taxon>Parahaliea</taxon>
    </lineage>
</organism>
<dbReference type="EMBL" id="VRZA01000001">
    <property type="protein sequence ID" value="TXS96183.1"/>
    <property type="molecule type" value="Genomic_DNA"/>
</dbReference>
<keyword evidence="4" id="KW-1185">Reference proteome</keyword>